<dbReference type="KEGG" id="amr:AM1_2370"/>
<dbReference type="Gene3D" id="3.40.33.10">
    <property type="entry name" value="CAP"/>
    <property type="match status" value="1"/>
</dbReference>
<dbReference type="RefSeq" id="WP_012162850.1">
    <property type="nucleotide sequence ID" value="NC_009925.1"/>
</dbReference>
<evidence type="ECO:0000259" key="2">
    <source>
        <dbReference type="SMART" id="SM00198"/>
    </source>
</evidence>
<protein>
    <submittedName>
        <fullName evidence="3">Pathogenesis related protein, putative</fullName>
    </submittedName>
</protein>
<name>B0C333_ACAM1</name>
<dbReference type="HOGENOM" id="CLU_1754818_0_0_3"/>
<evidence type="ECO:0000313" key="4">
    <source>
        <dbReference type="Proteomes" id="UP000000268"/>
    </source>
</evidence>
<feature type="chain" id="PRO_5002746638" evidence="1">
    <location>
        <begin position="29"/>
        <end position="148"/>
    </location>
</feature>
<dbReference type="eggNOG" id="COG2340">
    <property type="taxonomic scope" value="Bacteria"/>
</dbReference>
<dbReference type="SMART" id="SM00198">
    <property type="entry name" value="SCP"/>
    <property type="match status" value="1"/>
</dbReference>
<dbReference type="STRING" id="329726.AM1_2370"/>
<dbReference type="PROSITE" id="PS51257">
    <property type="entry name" value="PROKAR_LIPOPROTEIN"/>
    <property type="match status" value="1"/>
</dbReference>
<feature type="signal peptide" evidence="1">
    <location>
        <begin position="1"/>
        <end position="28"/>
    </location>
</feature>
<dbReference type="Proteomes" id="UP000000268">
    <property type="component" value="Chromosome"/>
</dbReference>
<reference evidence="3 4" key="1">
    <citation type="journal article" date="2008" name="Proc. Natl. Acad. Sci. U.S.A.">
        <title>Niche adaptation and genome expansion in the chlorophyll d-producing cyanobacterium Acaryochloris marina.</title>
        <authorList>
            <person name="Swingley W.D."/>
            <person name="Chen M."/>
            <person name="Cheung P.C."/>
            <person name="Conrad A.L."/>
            <person name="Dejesa L.C."/>
            <person name="Hao J."/>
            <person name="Honchak B.M."/>
            <person name="Karbach L.E."/>
            <person name="Kurdoglu A."/>
            <person name="Lahiri S."/>
            <person name="Mastrian S.D."/>
            <person name="Miyashita H."/>
            <person name="Page L."/>
            <person name="Ramakrishna P."/>
            <person name="Satoh S."/>
            <person name="Sattley W.M."/>
            <person name="Shimada Y."/>
            <person name="Taylor H.L."/>
            <person name="Tomo T."/>
            <person name="Tsuchiya T."/>
            <person name="Wang Z.T."/>
            <person name="Raymond J."/>
            <person name="Mimuro M."/>
            <person name="Blankenship R.E."/>
            <person name="Touchman J.W."/>
        </authorList>
    </citation>
    <scope>NUCLEOTIDE SEQUENCE [LARGE SCALE GENOMIC DNA]</scope>
    <source>
        <strain evidence="4">MBIC 11017</strain>
    </source>
</reference>
<dbReference type="AlphaFoldDB" id="B0C333"/>
<keyword evidence="1" id="KW-0732">Signal</keyword>
<dbReference type="InterPro" id="IPR001283">
    <property type="entry name" value="CRISP-related"/>
</dbReference>
<feature type="domain" description="SCP" evidence="2">
    <location>
        <begin position="54"/>
        <end position="148"/>
    </location>
</feature>
<evidence type="ECO:0000313" key="3">
    <source>
        <dbReference type="EMBL" id="ABW27380.1"/>
    </source>
</evidence>
<dbReference type="InterPro" id="IPR035940">
    <property type="entry name" value="CAP_sf"/>
</dbReference>
<dbReference type="SUPFAM" id="SSF55797">
    <property type="entry name" value="PR-1-like"/>
    <property type="match status" value="1"/>
</dbReference>
<sequence length="148" mass="16748">MLRKLYFSLCLAFSLVGVGSVATSVALACTDHPAQPANPSHTQASTSLNVHRPTWSREMLEAHNQWRQRTGIPPLTWSDDLAKHAQAWANHLANDNFRLYHRPNNPYGENLTWAAHQKLSPTEVVNMWGDEIKHYDYETNRCSAVCGH</sequence>
<dbReference type="PANTHER" id="PTHR10334">
    <property type="entry name" value="CYSTEINE-RICH SECRETORY PROTEIN-RELATED"/>
    <property type="match status" value="1"/>
</dbReference>
<dbReference type="InterPro" id="IPR014044">
    <property type="entry name" value="CAP_dom"/>
</dbReference>
<proteinExistence type="predicted"/>
<organism evidence="3 4">
    <name type="scientific">Acaryochloris marina (strain MBIC 11017)</name>
    <dbReference type="NCBI Taxonomy" id="329726"/>
    <lineage>
        <taxon>Bacteria</taxon>
        <taxon>Bacillati</taxon>
        <taxon>Cyanobacteriota</taxon>
        <taxon>Cyanophyceae</taxon>
        <taxon>Acaryochloridales</taxon>
        <taxon>Acaryochloridaceae</taxon>
        <taxon>Acaryochloris</taxon>
    </lineage>
</organism>
<gene>
    <name evidence="3" type="ordered locus">AM1_2370</name>
</gene>
<evidence type="ECO:0000256" key="1">
    <source>
        <dbReference type="SAM" id="SignalP"/>
    </source>
</evidence>
<dbReference type="EMBL" id="CP000828">
    <property type="protein sequence ID" value="ABW27380.1"/>
    <property type="molecule type" value="Genomic_DNA"/>
</dbReference>
<dbReference type="OrthoDB" id="9794228at2"/>
<keyword evidence="4" id="KW-1185">Reference proteome</keyword>
<accession>B0C333</accession>
<dbReference type="Pfam" id="PF00188">
    <property type="entry name" value="CAP"/>
    <property type="match status" value="1"/>
</dbReference>